<dbReference type="AlphaFoldDB" id="G8LZ15"/>
<dbReference type="KEGG" id="ccl:Clocl_2382"/>
<keyword evidence="8" id="KW-0804">Transcription</keyword>
<sequence length="214" mass="24081">MFKGDSDKSGHTGGKYFITGSKRGELMSRSSVMKKERQAILLEKLKEDPFLTDEELAEIFGVSVPTIRLDRLELGIPELRERIKNVAEKNYSKVKSIQSRDMVGELVEISLGKSGISILETNEKMAFEKLKVIQGKYIYSMAESLAIAVIDAHVALVGVANIKYKTPVYAGSKLVARAEVKKSYDNKYIVWVKITEKQVEVFRGKYILVSLEKI</sequence>
<dbReference type="InterPro" id="IPR017275">
    <property type="entry name" value="Transcription_factor_FapR"/>
</dbReference>
<dbReference type="EMBL" id="CP003065">
    <property type="protein sequence ID" value="AEV68959.1"/>
    <property type="molecule type" value="Genomic_DNA"/>
</dbReference>
<evidence type="ECO:0000259" key="9">
    <source>
        <dbReference type="Pfam" id="PF08220"/>
    </source>
</evidence>
<dbReference type="InterPro" id="IPR029069">
    <property type="entry name" value="HotDog_dom_sf"/>
</dbReference>
<name>G8LZ15_ACECE</name>
<dbReference type="GO" id="GO:0006633">
    <property type="term" value="P:fatty acid biosynthetic process"/>
    <property type="evidence" value="ECO:0007669"/>
    <property type="project" value="UniProtKB-KW"/>
</dbReference>
<keyword evidence="11" id="KW-1185">Reference proteome</keyword>
<keyword evidence="4" id="KW-0805">Transcription regulation</keyword>
<proteinExistence type="predicted"/>
<dbReference type="GO" id="GO:0045892">
    <property type="term" value="P:negative regulation of DNA-templated transcription"/>
    <property type="evidence" value="ECO:0007669"/>
    <property type="project" value="InterPro"/>
</dbReference>
<dbReference type="SUPFAM" id="SSF46785">
    <property type="entry name" value="Winged helix' DNA-binding domain"/>
    <property type="match status" value="1"/>
</dbReference>
<keyword evidence="1" id="KW-0678">Repressor</keyword>
<dbReference type="PIRSF" id="PIRSF037733">
    <property type="entry name" value="Transcription_factor_FapR"/>
    <property type="match status" value="1"/>
</dbReference>
<organism evidence="10 11">
    <name type="scientific">Acetivibrio clariflavus (strain DSM 19732 / NBRC 101661 / EBR45)</name>
    <name type="common">Clostridium clariflavum</name>
    <dbReference type="NCBI Taxonomy" id="720554"/>
    <lineage>
        <taxon>Bacteria</taxon>
        <taxon>Bacillati</taxon>
        <taxon>Bacillota</taxon>
        <taxon>Clostridia</taxon>
        <taxon>Eubacteriales</taxon>
        <taxon>Oscillospiraceae</taxon>
        <taxon>Acetivibrio</taxon>
    </lineage>
</organism>
<dbReference type="Proteomes" id="UP000005435">
    <property type="component" value="Chromosome"/>
</dbReference>
<dbReference type="HOGENOM" id="CLU_095708_0_0_9"/>
<dbReference type="eggNOG" id="COG1349">
    <property type="taxonomic scope" value="Bacteria"/>
</dbReference>
<evidence type="ECO:0000313" key="11">
    <source>
        <dbReference type="Proteomes" id="UP000005435"/>
    </source>
</evidence>
<dbReference type="Gene3D" id="3.10.129.10">
    <property type="entry name" value="Hotdog Thioesterase"/>
    <property type="match status" value="1"/>
</dbReference>
<dbReference type="GO" id="GO:0045717">
    <property type="term" value="P:negative regulation of fatty acid biosynthetic process"/>
    <property type="evidence" value="ECO:0007669"/>
    <property type="project" value="InterPro"/>
</dbReference>
<reference evidence="11" key="1">
    <citation type="submission" date="2011-12" db="EMBL/GenBank/DDBJ databases">
        <title>Complete sequence of Clostridium clariflavum DSM 19732.</title>
        <authorList>
            <consortium name="US DOE Joint Genome Institute"/>
            <person name="Lucas S."/>
            <person name="Han J."/>
            <person name="Lapidus A."/>
            <person name="Cheng J.-F."/>
            <person name="Goodwin L."/>
            <person name="Pitluck S."/>
            <person name="Peters L."/>
            <person name="Teshima H."/>
            <person name="Detter J.C."/>
            <person name="Han C."/>
            <person name="Tapia R."/>
            <person name="Land M."/>
            <person name="Hauser L."/>
            <person name="Kyrpides N."/>
            <person name="Ivanova N."/>
            <person name="Pagani I."/>
            <person name="Kitzmiller T."/>
            <person name="Lynd L."/>
            <person name="Izquierdo J."/>
            <person name="Woyke T."/>
        </authorList>
    </citation>
    <scope>NUCLEOTIDE SEQUENCE [LARGE SCALE GENOMIC DNA]</scope>
    <source>
        <strain evidence="11">DSM 19732 / NBRC 101661 / EBR45</strain>
    </source>
</reference>
<evidence type="ECO:0000256" key="7">
    <source>
        <dbReference type="ARBA" id="ARBA00023160"/>
    </source>
</evidence>
<evidence type="ECO:0000256" key="2">
    <source>
        <dbReference type="ARBA" id="ARBA00022516"/>
    </source>
</evidence>
<gene>
    <name evidence="10" type="ordered locus">Clocl_2382</name>
</gene>
<dbReference type="Gene3D" id="1.10.10.10">
    <property type="entry name" value="Winged helix-like DNA-binding domain superfamily/Winged helix DNA-binding domain"/>
    <property type="match status" value="1"/>
</dbReference>
<evidence type="ECO:0000256" key="8">
    <source>
        <dbReference type="ARBA" id="ARBA00023163"/>
    </source>
</evidence>
<keyword evidence="6" id="KW-0238">DNA-binding</keyword>
<evidence type="ECO:0000256" key="3">
    <source>
        <dbReference type="ARBA" id="ARBA00022832"/>
    </source>
</evidence>
<evidence type="ECO:0000256" key="6">
    <source>
        <dbReference type="ARBA" id="ARBA00023125"/>
    </source>
</evidence>
<dbReference type="SUPFAM" id="SSF54637">
    <property type="entry name" value="Thioesterase/thiol ester dehydrase-isomerase"/>
    <property type="match status" value="1"/>
</dbReference>
<dbReference type="Pfam" id="PF08220">
    <property type="entry name" value="HTH_DeoR"/>
    <property type="match status" value="1"/>
</dbReference>
<feature type="domain" description="HTH deoR-type" evidence="9">
    <location>
        <begin position="37"/>
        <end position="74"/>
    </location>
</feature>
<dbReference type="InterPro" id="IPR036388">
    <property type="entry name" value="WH-like_DNA-bd_sf"/>
</dbReference>
<keyword evidence="2" id="KW-0444">Lipid biosynthesis</keyword>
<dbReference type="GO" id="GO:0003677">
    <property type="term" value="F:DNA binding"/>
    <property type="evidence" value="ECO:0007669"/>
    <property type="project" value="UniProtKB-KW"/>
</dbReference>
<keyword evidence="7" id="KW-0275">Fatty acid biosynthesis</keyword>
<reference evidence="10 11" key="2">
    <citation type="journal article" date="2012" name="Stand. Genomic Sci.">
        <title>Complete Genome Sequence of Clostridium clariflavum DSM 19732.</title>
        <authorList>
            <person name="Izquierdo J.A."/>
            <person name="Goodwin L."/>
            <person name="Davenport K.W."/>
            <person name="Teshima H."/>
            <person name="Bruce D."/>
            <person name="Detter C."/>
            <person name="Tapia R."/>
            <person name="Han S."/>
            <person name="Land M."/>
            <person name="Hauser L."/>
            <person name="Jeffries C.D."/>
            <person name="Han J."/>
            <person name="Pitluck S."/>
            <person name="Nolan M."/>
            <person name="Chen A."/>
            <person name="Huntemann M."/>
            <person name="Mavromatis K."/>
            <person name="Mikhailova N."/>
            <person name="Liolios K."/>
            <person name="Woyke T."/>
            <person name="Lynd L.R."/>
        </authorList>
    </citation>
    <scope>NUCLEOTIDE SEQUENCE [LARGE SCALE GENOMIC DNA]</scope>
    <source>
        <strain evidence="11">DSM 19732 / NBRC 101661 / EBR45</strain>
    </source>
</reference>
<accession>G8LZ15</accession>
<dbReference type="NCBIfam" id="NF003359">
    <property type="entry name" value="PRK04424.1"/>
    <property type="match status" value="1"/>
</dbReference>
<dbReference type="InterPro" id="IPR036390">
    <property type="entry name" value="WH_DNA-bd_sf"/>
</dbReference>
<evidence type="ECO:0000256" key="1">
    <source>
        <dbReference type="ARBA" id="ARBA00022491"/>
    </source>
</evidence>
<evidence type="ECO:0000313" key="10">
    <source>
        <dbReference type="EMBL" id="AEV68959.1"/>
    </source>
</evidence>
<dbReference type="GO" id="GO:0003700">
    <property type="term" value="F:DNA-binding transcription factor activity"/>
    <property type="evidence" value="ECO:0007669"/>
    <property type="project" value="InterPro"/>
</dbReference>
<evidence type="ECO:0000256" key="4">
    <source>
        <dbReference type="ARBA" id="ARBA00023015"/>
    </source>
</evidence>
<keyword evidence="3" id="KW-0276">Fatty acid metabolism</keyword>
<dbReference type="InterPro" id="IPR001034">
    <property type="entry name" value="DeoR_HTH"/>
</dbReference>
<dbReference type="STRING" id="720554.Clocl_2382"/>
<protein>
    <submittedName>
        <fullName evidence="10">Transcriptional regulator of sugar metabolism</fullName>
    </submittedName>
</protein>
<evidence type="ECO:0000256" key="5">
    <source>
        <dbReference type="ARBA" id="ARBA00023098"/>
    </source>
</evidence>
<keyword evidence="5" id="KW-0443">Lipid metabolism</keyword>